<dbReference type="VEuPathDB" id="FungiDB:ASPZODRAFT_20416"/>
<dbReference type="STRING" id="1073090.A0A1L9S5L6"/>
<dbReference type="InterPro" id="IPR035810">
    <property type="entry name" value="PEBP_euk"/>
</dbReference>
<evidence type="ECO:0008006" key="4">
    <source>
        <dbReference type="Google" id="ProtNLM"/>
    </source>
</evidence>
<reference evidence="3" key="1">
    <citation type="journal article" date="2017" name="Genome Biol.">
        <title>Comparative genomics reveals high biological diversity and specific adaptations in the industrially and medically important fungal genus Aspergillus.</title>
        <authorList>
            <person name="de Vries R.P."/>
            <person name="Riley R."/>
            <person name="Wiebenga A."/>
            <person name="Aguilar-Osorio G."/>
            <person name="Amillis S."/>
            <person name="Uchima C.A."/>
            <person name="Anderluh G."/>
            <person name="Asadollahi M."/>
            <person name="Askin M."/>
            <person name="Barry K."/>
            <person name="Battaglia E."/>
            <person name="Bayram O."/>
            <person name="Benocci T."/>
            <person name="Braus-Stromeyer S.A."/>
            <person name="Caldana C."/>
            <person name="Canovas D."/>
            <person name="Cerqueira G.C."/>
            <person name="Chen F."/>
            <person name="Chen W."/>
            <person name="Choi C."/>
            <person name="Clum A."/>
            <person name="Dos Santos R.A."/>
            <person name="Damasio A.R."/>
            <person name="Diallinas G."/>
            <person name="Emri T."/>
            <person name="Fekete E."/>
            <person name="Flipphi M."/>
            <person name="Freyberg S."/>
            <person name="Gallo A."/>
            <person name="Gournas C."/>
            <person name="Habgood R."/>
            <person name="Hainaut M."/>
            <person name="Harispe M.L."/>
            <person name="Henrissat B."/>
            <person name="Hilden K.S."/>
            <person name="Hope R."/>
            <person name="Hossain A."/>
            <person name="Karabika E."/>
            <person name="Karaffa L."/>
            <person name="Karanyi Z."/>
            <person name="Krasevec N."/>
            <person name="Kuo A."/>
            <person name="Kusch H."/>
            <person name="LaButti K."/>
            <person name="Lagendijk E.L."/>
            <person name="Lapidus A."/>
            <person name="Levasseur A."/>
            <person name="Lindquist E."/>
            <person name="Lipzen A."/>
            <person name="Logrieco A.F."/>
            <person name="MacCabe A."/>
            <person name="Maekelae M.R."/>
            <person name="Malavazi I."/>
            <person name="Melin P."/>
            <person name="Meyer V."/>
            <person name="Mielnichuk N."/>
            <person name="Miskei M."/>
            <person name="Molnar A.P."/>
            <person name="Mule G."/>
            <person name="Ngan C.Y."/>
            <person name="Orejas M."/>
            <person name="Orosz E."/>
            <person name="Ouedraogo J.P."/>
            <person name="Overkamp K.M."/>
            <person name="Park H.-S."/>
            <person name="Perrone G."/>
            <person name="Piumi F."/>
            <person name="Punt P.J."/>
            <person name="Ram A.F."/>
            <person name="Ramon A."/>
            <person name="Rauscher S."/>
            <person name="Record E."/>
            <person name="Riano-Pachon D.M."/>
            <person name="Robert V."/>
            <person name="Roehrig J."/>
            <person name="Ruller R."/>
            <person name="Salamov A."/>
            <person name="Salih N.S."/>
            <person name="Samson R.A."/>
            <person name="Sandor E."/>
            <person name="Sanguinetti M."/>
            <person name="Schuetze T."/>
            <person name="Sepcic K."/>
            <person name="Shelest E."/>
            <person name="Sherlock G."/>
            <person name="Sophianopoulou V."/>
            <person name="Squina F.M."/>
            <person name="Sun H."/>
            <person name="Susca A."/>
            <person name="Todd R.B."/>
            <person name="Tsang A."/>
            <person name="Unkles S.E."/>
            <person name="van de Wiele N."/>
            <person name="van Rossen-Uffink D."/>
            <person name="Oliveira J.V."/>
            <person name="Vesth T.C."/>
            <person name="Visser J."/>
            <person name="Yu J.-H."/>
            <person name="Zhou M."/>
            <person name="Andersen M.R."/>
            <person name="Archer D.B."/>
            <person name="Baker S.E."/>
            <person name="Benoit I."/>
            <person name="Brakhage A.A."/>
            <person name="Braus G.H."/>
            <person name="Fischer R."/>
            <person name="Frisvad J.C."/>
            <person name="Goldman G.H."/>
            <person name="Houbraken J."/>
            <person name="Oakley B."/>
            <person name="Pocsi I."/>
            <person name="Scazzocchio C."/>
            <person name="Seiboth B."/>
            <person name="vanKuyk P.A."/>
            <person name="Wortman J."/>
            <person name="Dyer P.S."/>
            <person name="Grigoriev I.V."/>
        </authorList>
    </citation>
    <scope>NUCLEOTIDE SEQUENCE [LARGE SCALE GENOMIC DNA]</scope>
    <source>
        <strain evidence="3">CBS 506.65</strain>
    </source>
</reference>
<evidence type="ECO:0000313" key="3">
    <source>
        <dbReference type="Proteomes" id="UP000184188"/>
    </source>
</evidence>
<protein>
    <recommendedName>
        <fullName evidence="4">PEBP-like protein</fullName>
    </recommendedName>
</protein>
<dbReference type="CDD" id="cd00866">
    <property type="entry name" value="PEBP_euk"/>
    <property type="match status" value="1"/>
</dbReference>
<accession>A0A1L9S5L6</accession>
<feature type="chain" id="PRO_5009887518" description="PEBP-like protein" evidence="1">
    <location>
        <begin position="18"/>
        <end position="200"/>
    </location>
</feature>
<dbReference type="GeneID" id="34614058"/>
<dbReference type="OrthoDB" id="2506647at2759"/>
<dbReference type="EMBL" id="KV878359">
    <property type="protein sequence ID" value="OJJ42445.1"/>
    <property type="molecule type" value="Genomic_DNA"/>
</dbReference>
<organism evidence="2 3">
    <name type="scientific">Penicilliopsis zonata CBS 506.65</name>
    <dbReference type="NCBI Taxonomy" id="1073090"/>
    <lineage>
        <taxon>Eukaryota</taxon>
        <taxon>Fungi</taxon>
        <taxon>Dikarya</taxon>
        <taxon>Ascomycota</taxon>
        <taxon>Pezizomycotina</taxon>
        <taxon>Eurotiomycetes</taxon>
        <taxon>Eurotiomycetidae</taxon>
        <taxon>Eurotiales</taxon>
        <taxon>Aspergillaceae</taxon>
        <taxon>Penicilliopsis</taxon>
    </lineage>
</organism>
<proteinExistence type="predicted"/>
<dbReference type="Gene3D" id="3.90.280.10">
    <property type="entry name" value="PEBP-like"/>
    <property type="match status" value="1"/>
</dbReference>
<dbReference type="RefSeq" id="XP_022576955.1">
    <property type="nucleotide sequence ID" value="XM_022727594.1"/>
</dbReference>
<feature type="signal peptide" evidence="1">
    <location>
        <begin position="1"/>
        <end position="17"/>
    </location>
</feature>
<keyword evidence="1" id="KW-0732">Signal</keyword>
<keyword evidence="3" id="KW-1185">Reference proteome</keyword>
<gene>
    <name evidence="2" type="ORF">ASPZODRAFT_20416</name>
</gene>
<sequence>MYKSVALSLLWAAAALAQTPPQTWPVTETNLGAIYDENITVTPGLWIDPNDVGDEPVLYPTNDDAYEGKYMVFLIDWMIPDDDVTTSNLYRTLVPGLAVNTTTRLHWWAGNLTLDCDSGVFVNESAAIATYSSPRPRDSTNHTYALYLFDQPADYVLPEEAAEGLYTSQTTDDRYNFSMVPVFEAVGSPVAATYFLSNDA</sequence>
<dbReference type="InterPro" id="IPR036610">
    <property type="entry name" value="PEBP-like_sf"/>
</dbReference>
<evidence type="ECO:0000256" key="1">
    <source>
        <dbReference type="SAM" id="SignalP"/>
    </source>
</evidence>
<dbReference type="Proteomes" id="UP000184188">
    <property type="component" value="Unassembled WGS sequence"/>
</dbReference>
<evidence type="ECO:0000313" key="2">
    <source>
        <dbReference type="EMBL" id="OJJ42445.1"/>
    </source>
</evidence>
<name>A0A1L9S5L6_9EURO</name>
<dbReference type="AlphaFoldDB" id="A0A1L9S5L6"/>
<dbReference type="SUPFAM" id="SSF49777">
    <property type="entry name" value="PEBP-like"/>
    <property type="match status" value="1"/>
</dbReference>